<evidence type="ECO:0000313" key="5">
    <source>
        <dbReference type="Proteomes" id="UP000237631"/>
    </source>
</evidence>
<evidence type="ECO:0000313" key="4">
    <source>
        <dbReference type="EMBL" id="PPJ49808.1"/>
    </source>
</evidence>
<gene>
    <name evidence="4" type="ORF">CBER1_03312</name>
</gene>
<dbReference type="PROSITE" id="PS00028">
    <property type="entry name" value="ZINC_FINGER_C2H2_1"/>
    <property type="match status" value="1"/>
</dbReference>
<proteinExistence type="predicted"/>
<dbReference type="InterPro" id="IPR013087">
    <property type="entry name" value="Znf_C2H2_type"/>
</dbReference>
<dbReference type="Proteomes" id="UP000237631">
    <property type="component" value="Unassembled WGS sequence"/>
</dbReference>
<reference evidence="5" key="1">
    <citation type="journal article" date="2017" name="bioRxiv">
        <title>Conservation of a gene cluster reveals novel cercosporin biosynthetic mechanisms and extends production to the genus Colletotrichum.</title>
        <authorList>
            <person name="de Jonge R."/>
            <person name="Ebert M.K."/>
            <person name="Huitt-Roehl C.R."/>
            <person name="Pal P."/>
            <person name="Suttle J.C."/>
            <person name="Spanner R.E."/>
            <person name="Neubauer J.D."/>
            <person name="Jurick W.M.II."/>
            <person name="Stott K.A."/>
            <person name="Secor G.A."/>
            <person name="Thomma B.P.H.J."/>
            <person name="Van de Peer Y."/>
            <person name="Townsend C.A."/>
            <person name="Bolton M.D."/>
        </authorList>
    </citation>
    <scope>NUCLEOTIDE SEQUENCE [LARGE SCALE GENOMIC DNA]</scope>
    <source>
        <strain evidence="5">CBS538.71</strain>
    </source>
</reference>
<keyword evidence="1" id="KW-0863">Zinc-finger</keyword>
<organism evidence="4 5">
    <name type="scientific">Cercospora berteroae</name>
    <dbReference type="NCBI Taxonomy" id="357750"/>
    <lineage>
        <taxon>Eukaryota</taxon>
        <taxon>Fungi</taxon>
        <taxon>Dikarya</taxon>
        <taxon>Ascomycota</taxon>
        <taxon>Pezizomycotina</taxon>
        <taxon>Dothideomycetes</taxon>
        <taxon>Dothideomycetidae</taxon>
        <taxon>Mycosphaerellales</taxon>
        <taxon>Mycosphaerellaceae</taxon>
        <taxon>Cercospora</taxon>
    </lineage>
</organism>
<feature type="region of interest" description="Disordered" evidence="2">
    <location>
        <begin position="167"/>
        <end position="190"/>
    </location>
</feature>
<dbReference type="PROSITE" id="PS50157">
    <property type="entry name" value="ZINC_FINGER_C2H2_2"/>
    <property type="match status" value="1"/>
</dbReference>
<keyword evidence="1" id="KW-0862">Zinc</keyword>
<keyword evidence="5" id="KW-1185">Reference proteome</keyword>
<comment type="caution">
    <text evidence="4">The sequence shown here is derived from an EMBL/GenBank/DDBJ whole genome shotgun (WGS) entry which is preliminary data.</text>
</comment>
<dbReference type="AlphaFoldDB" id="A0A2S6BQQ5"/>
<evidence type="ECO:0000256" key="1">
    <source>
        <dbReference type="PROSITE-ProRule" id="PRU00042"/>
    </source>
</evidence>
<dbReference type="SUPFAM" id="SSF57667">
    <property type="entry name" value="beta-beta-alpha zinc fingers"/>
    <property type="match status" value="1"/>
</dbReference>
<feature type="domain" description="C2H2-type" evidence="3">
    <location>
        <begin position="197"/>
        <end position="224"/>
    </location>
</feature>
<dbReference type="EMBL" id="PNEN01001798">
    <property type="protein sequence ID" value="PPJ49808.1"/>
    <property type="molecule type" value="Genomic_DNA"/>
</dbReference>
<dbReference type="OrthoDB" id="3640849at2759"/>
<protein>
    <recommendedName>
        <fullName evidence="3">C2H2-type domain-containing protein</fullName>
    </recommendedName>
</protein>
<dbReference type="Gene3D" id="3.30.160.60">
    <property type="entry name" value="Classic Zinc Finger"/>
    <property type="match status" value="1"/>
</dbReference>
<name>A0A2S6BQQ5_9PEZI</name>
<evidence type="ECO:0000259" key="3">
    <source>
        <dbReference type="PROSITE" id="PS50157"/>
    </source>
</evidence>
<accession>A0A2S6BQQ5</accession>
<feature type="compositionally biased region" description="Low complexity" evidence="2">
    <location>
        <begin position="170"/>
        <end position="184"/>
    </location>
</feature>
<evidence type="ECO:0000256" key="2">
    <source>
        <dbReference type="SAM" id="MobiDB-lite"/>
    </source>
</evidence>
<keyword evidence="1" id="KW-0479">Metal-binding</keyword>
<dbReference type="GO" id="GO:0008270">
    <property type="term" value="F:zinc ion binding"/>
    <property type="evidence" value="ECO:0007669"/>
    <property type="project" value="UniProtKB-KW"/>
</dbReference>
<dbReference type="SMART" id="SM00355">
    <property type="entry name" value="ZnF_C2H2"/>
    <property type="match status" value="2"/>
</dbReference>
<dbReference type="InterPro" id="IPR036236">
    <property type="entry name" value="Znf_C2H2_sf"/>
</dbReference>
<sequence length="558" mass="60579">MMEDTSFCTPQTGSGIPPANTIDSFMLSFVSSDECMHPETTPEIYSQAVRLLLDLRQQVQQTVDDALVHGYISLDAAATLSHEITGHFTTAIRKTTLTTTLVSTEINSQPTDFHGAWATANFAAPMEPPSLEGADVVGAVASTPAPLASIPSSNICRTDVLPAKSSATNSVTRVTGTRLSTTTSTRRKRMPKIQGAYPCTSCNRVYDRFGDVTNHAAVHEPGKRTSYRCHLCGKGCAYPKDLRRHSSRPNSACQTLPSTPSTLSPTEVANLTMVDHGYFPPVEEYQARTSKPRCAPVPLLPTPGTHDSDLPIFGTDTLATIPDMSEPMPLQTCSCPISDACILETLALLQGSLGLLRQACLLQDFVDARLSALLAEPCQLQTCIIDLLPDLDSFETPKTGSETSVLLRRDSFLPTPENSDICSFVRQRLNDLLLDPVDAFAPIQHCLHALLTMLRFEGVNFRAHLRHLKTTQADDEIDLMCQAYDHLARSTLKVYSSQLNEKVDTLRSAIEGVAAQSNMGNEIKSASTGEIVEFVAAEKRFSFTTAKLISIPGNDACA</sequence>